<reference evidence="1 2" key="1">
    <citation type="submission" date="2015-06" db="EMBL/GenBank/DDBJ databases">
        <title>Genome sequence of Pseudoalteromonas peptidolytica.</title>
        <authorList>
            <person name="Xie B.-B."/>
            <person name="Rong J.-C."/>
            <person name="Qin Q.-L."/>
            <person name="Zhang Y.-Z."/>
        </authorList>
    </citation>
    <scope>NUCLEOTIDE SEQUENCE [LARGE SCALE GENOMIC DNA]</scope>
    <source>
        <strain evidence="1 2">F12-50-A1</strain>
    </source>
</reference>
<keyword evidence="2" id="KW-1185">Reference proteome</keyword>
<sequence length="171" mass="20119">MRIYYRSDLLCGKQNGNRGNISLSKRMLYSLSSKLDLQPFSLEEIKSVLLNKHHSIGCSIKAPFQYVGWEAESQWYELFKGEEEIFLPKNINFTDGKVTYFIVVIGEQYELRVWRDSHCFDKDKNMWFSHEPVVSDAELNMLKNSFYTLITHVQREEQLFMSRNLRTGSGN</sequence>
<proteinExistence type="predicted"/>
<evidence type="ECO:0000313" key="2">
    <source>
        <dbReference type="Proteomes" id="UP000660708"/>
    </source>
</evidence>
<dbReference type="EMBL" id="AQHF01000034">
    <property type="protein sequence ID" value="MBE0348817.1"/>
    <property type="molecule type" value="Genomic_DNA"/>
</dbReference>
<dbReference type="AlphaFoldDB" id="A0A8I0MZ89"/>
<dbReference type="Proteomes" id="UP000660708">
    <property type="component" value="Unassembled WGS sequence"/>
</dbReference>
<comment type="caution">
    <text evidence="1">The sequence shown here is derived from an EMBL/GenBank/DDBJ whole genome shotgun (WGS) entry which is preliminary data.</text>
</comment>
<dbReference type="RefSeq" id="WP_147389556.1">
    <property type="nucleotide sequence ID" value="NZ_AQHF01000034.1"/>
</dbReference>
<gene>
    <name evidence="1" type="ORF">PPEP_b0654</name>
</gene>
<protein>
    <submittedName>
        <fullName evidence="1">Uncharacterized protein</fullName>
    </submittedName>
</protein>
<organism evidence="1 2">
    <name type="scientific">Pseudoalteromonas peptidolytica F12-50-A1</name>
    <dbReference type="NCBI Taxonomy" id="1315280"/>
    <lineage>
        <taxon>Bacteria</taxon>
        <taxon>Pseudomonadati</taxon>
        <taxon>Pseudomonadota</taxon>
        <taxon>Gammaproteobacteria</taxon>
        <taxon>Alteromonadales</taxon>
        <taxon>Pseudoalteromonadaceae</taxon>
        <taxon>Pseudoalteromonas</taxon>
    </lineage>
</organism>
<name>A0A8I0MZ89_9GAMM</name>
<evidence type="ECO:0000313" key="1">
    <source>
        <dbReference type="EMBL" id="MBE0348817.1"/>
    </source>
</evidence>
<accession>A0A8I0MZ89</accession>